<dbReference type="Proteomes" id="UP001443914">
    <property type="component" value="Unassembled WGS sequence"/>
</dbReference>
<dbReference type="EMBL" id="JBDFQZ010000002">
    <property type="protein sequence ID" value="KAK9750944.1"/>
    <property type="molecule type" value="Genomic_DNA"/>
</dbReference>
<dbReference type="Pfam" id="PF02458">
    <property type="entry name" value="Transferase"/>
    <property type="match status" value="1"/>
</dbReference>
<comment type="function">
    <text evidence="6">Catalyzes the formation of N-benzoylanthranilate, in the course of methoxydianthramide B, a phytoalexin. Phytoalexins are produced in response to infection by parasites, and are essential for the expression of disease resistance.</text>
</comment>
<evidence type="ECO:0000256" key="5">
    <source>
        <dbReference type="ARBA" id="ARBA00051588"/>
    </source>
</evidence>
<dbReference type="GO" id="GO:0009813">
    <property type="term" value="P:flavonoid biosynthetic process"/>
    <property type="evidence" value="ECO:0007669"/>
    <property type="project" value="UniProtKB-KW"/>
</dbReference>
<organism evidence="10 11">
    <name type="scientific">Saponaria officinalis</name>
    <name type="common">Common soapwort</name>
    <name type="synonym">Lychnis saponaria</name>
    <dbReference type="NCBI Taxonomy" id="3572"/>
    <lineage>
        <taxon>Eukaryota</taxon>
        <taxon>Viridiplantae</taxon>
        <taxon>Streptophyta</taxon>
        <taxon>Embryophyta</taxon>
        <taxon>Tracheophyta</taxon>
        <taxon>Spermatophyta</taxon>
        <taxon>Magnoliopsida</taxon>
        <taxon>eudicotyledons</taxon>
        <taxon>Gunneridae</taxon>
        <taxon>Pentapetalae</taxon>
        <taxon>Caryophyllales</taxon>
        <taxon>Caryophyllaceae</taxon>
        <taxon>Caryophylleae</taxon>
        <taxon>Saponaria</taxon>
    </lineage>
</organism>
<dbReference type="EC" id="2.3.1.144" evidence="8"/>
<keyword evidence="11" id="KW-1185">Reference proteome</keyword>
<dbReference type="Gene3D" id="3.30.559.10">
    <property type="entry name" value="Chloramphenicol acetyltransferase-like domain"/>
    <property type="match status" value="2"/>
</dbReference>
<evidence type="ECO:0000313" key="11">
    <source>
        <dbReference type="Proteomes" id="UP001443914"/>
    </source>
</evidence>
<accession>A0AAW1MWT8</accession>
<evidence type="ECO:0000256" key="4">
    <source>
        <dbReference type="ARBA" id="ARBA00023315"/>
    </source>
</evidence>
<evidence type="ECO:0000256" key="7">
    <source>
        <dbReference type="ARBA" id="ARBA00060639"/>
    </source>
</evidence>
<sequence>MTLFPILLVSIVHTLVISYHNNKMSKFMMKSTMVYPKTDTPRGSVRLSDIDLIKRTPYTHTPLVYVYPNYQNNISTSSKYFDSTLLISSLSQVLVPFYPIAGRLRRNGQTDRIEIDCNAKGVLFVEVETSYEISDFGEFTPNDVLRKLVIPTCDYSGGFSKIPLLMVQLTRFRCGGVCIGLGVHHFAGDGAAYAYLINQWARLARGDALDVLPVFDRARFLIARSPPHVDFNHLEFQKRTSHSDTDFQEMEKTKVGLFKFSEDQITALKQQAMSNSHQMKYSTFEVLSAHVWRCALKARGVQNDKLVKFSTPINARSKFNHSVVPKGYFGNFIFNSVYFGKSGDIVSKPLWYAASKIHETVTRVNEDYIRSAVDFLSLQSDLSALATGPHTSRCPDVHVNFWKGLPFYEADFGWGKPVFVRHGGIGYEGQIVIMPNENGDELFVGINLFSSHMDRFEKIIYDFEERRAAL</sequence>
<reference evidence="10" key="1">
    <citation type="submission" date="2024-03" db="EMBL/GenBank/DDBJ databases">
        <title>WGS assembly of Saponaria officinalis var. Norfolk2.</title>
        <authorList>
            <person name="Jenkins J."/>
            <person name="Shu S."/>
            <person name="Grimwood J."/>
            <person name="Barry K."/>
            <person name="Goodstein D."/>
            <person name="Schmutz J."/>
            <person name="Leebens-Mack J."/>
            <person name="Osbourn A."/>
        </authorList>
    </citation>
    <scope>NUCLEOTIDE SEQUENCE [LARGE SCALE GENOMIC DNA]</scope>
    <source>
        <strain evidence="10">JIC</strain>
    </source>
</reference>
<dbReference type="AlphaFoldDB" id="A0AAW1MWT8"/>
<evidence type="ECO:0000256" key="3">
    <source>
        <dbReference type="ARBA" id="ARBA00023241"/>
    </source>
</evidence>
<dbReference type="PANTHER" id="PTHR31642">
    <property type="entry name" value="TRICHOTHECENE 3-O-ACETYLTRANSFERASE"/>
    <property type="match status" value="1"/>
</dbReference>
<comment type="caution">
    <text evidence="10">The sequence shown here is derived from an EMBL/GenBank/DDBJ whole genome shotgun (WGS) entry which is preliminary data.</text>
</comment>
<keyword evidence="4" id="KW-0012">Acyltransferase</keyword>
<evidence type="ECO:0000256" key="1">
    <source>
        <dbReference type="ARBA" id="ARBA00009861"/>
    </source>
</evidence>
<comment type="catalytic activity">
    <reaction evidence="5">
        <text>anthranilate + benzoyl-CoA = N-benzoylanthranilate + CoA</text>
        <dbReference type="Rhea" id="RHEA:21600"/>
        <dbReference type="ChEBI" id="CHEBI:16567"/>
        <dbReference type="ChEBI" id="CHEBI:17331"/>
        <dbReference type="ChEBI" id="CHEBI:57287"/>
        <dbReference type="ChEBI" id="CHEBI:57369"/>
        <dbReference type="EC" id="2.3.1.144"/>
    </reaction>
</comment>
<comment type="similarity">
    <text evidence="1">Belongs to the plant acyltransferase family.</text>
</comment>
<evidence type="ECO:0000256" key="6">
    <source>
        <dbReference type="ARBA" id="ARBA00053209"/>
    </source>
</evidence>
<keyword evidence="3" id="KW-0284">Flavonoid biosynthesis</keyword>
<dbReference type="PANTHER" id="PTHR31642:SF11">
    <property type="entry name" value="SHIKIMATE O-HYDROXYCINNAMOYLTRANSFERASE"/>
    <property type="match status" value="1"/>
</dbReference>
<evidence type="ECO:0000256" key="8">
    <source>
        <dbReference type="ARBA" id="ARBA00066420"/>
    </source>
</evidence>
<keyword evidence="2" id="KW-0808">Transferase</keyword>
<feature type="signal peptide" evidence="9">
    <location>
        <begin position="1"/>
        <end position="18"/>
    </location>
</feature>
<evidence type="ECO:0000256" key="2">
    <source>
        <dbReference type="ARBA" id="ARBA00022679"/>
    </source>
</evidence>
<name>A0AAW1MWT8_SAPOF</name>
<dbReference type="InterPro" id="IPR023213">
    <property type="entry name" value="CAT-like_dom_sf"/>
</dbReference>
<dbReference type="InterPro" id="IPR050317">
    <property type="entry name" value="Plant_Fungal_Acyltransferase"/>
</dbReference>
<proteinExistence type="inferred from homology"/>
<evidence type="ECO:0000256" key="9">
    <source>
        <dbReference type="SAM" id="SignalP"/>
    </source>
</evidence>
<keyword evidence="9" id="KW-0732">Signal</keyword>
<dbReference type="FunFam" id="3.30.559.10:FF:000008">
    <property type="entry name" value="Tryptamine hydroxycinnamoyl transferase"/>
    <property type="match status" value="1"/>
</dbReference>
<gene>
    <name evidence="10" type="ORF">RND81_02G231500</name>
</gene>
<dbReference type="GO" id="GO:0047672">
    <property type="term" value="F:anthranilate N-benzoyltransferase activity"/>
    <property type="evidence" value="ECO:0007669"/>
    <property type="project" value="UniProtKB-EC"/>
</dbReference>
<protein>
    <recommendedName>
        <fullName evidence="8">anthranilate N-benzoyltransferase</fullName>
        <ecNumber evidence="8">2.3.1.144</ecNumber>
    </recommendedName>
</protein>
<evidence type="ECO:0000313" key="10">
    <source>
        <dbReference type="EMBL" id="KAK9750944.1"/>
    </source>
</evidence>
<comment type="pathway">
    <text evidence="7">Phytoalexin biosynthesis; methoxydianthramide B biosynthesis.</text>
</comment>
<feature type="chain" id="PRO_5043923537" description="anthranilate N-benzoyltransferase" evidence="9">
    <location>
        <begin position="19"/>
        <end position="470"/>
    </location>
</feature>